<dbReference type="STRING" id="504805.SAMN05421505_11266"/>
<feature type="region of interest" description="Disordered" evidence="1">
    <location>
        <begin position="216"/>
        <end position="243"/>
    </location>
</feature>
<dbReference type="RefSeq" id="WP_093171002.1">
    <property type="nucleotide sequence ID" value="NZ_FNCN01000012.1"/>
</dbReference>
<evidence type="ECO:0000313" key="4">
    <source>
        <dbReference type="Proteomes" id="UP000198923"/>
    </source>
</evidence>
<evidence type="ECO:0000256" key="2">
    <source>
        <dbReference type="SAM" id="SignalP"/>
    </source>
</evidence>
<keyword evidence="2" id="KW-0732">Signal</keyword>
<proteinExistence type="predicted"/>
<keyword evidence="4" id="KW-1185">Reference proteome</keyword>
<dbReference type="EMBL" id="FNCN01000012">
    <property type="protein sequence ID" value="SDH17518.1"/>
    <property type="molecule type" value="Genomic_DNA"/>
</dbReference>
<evidence type="ECO:0000313" key="3">
    <source>
        <dbReference type="EMBL" id="SDH17518.1"/>
    </source>
</evidence>
<protein>
    <recommendedName>
        <fullName evidence="5">Right handed beta helix region</fullName>
    </recommendedName>
</protein>
<feature type="signal peptide" evidence="2">
    <location>
        <begin position="1"/>
        <end position="25"/>
    </location>
</feature>
<dbReference type="AlphaFoldDB" id="A0A1G8A9B2"/>
<dbReference type="OrthoDB" id="571373at2"/>
<feature type="chain" id="PRO_5038611568" description="Right handed beta helix region" evidence="2">
    <location>
        <begin position="26"/>
        <end position="243"/>
    </location>
</feature>
<evidence type="ECO:0008006" key="5">
    <source>
        <dbReference type="Google" id="ProtNLM"/>
    </source>
</evidence>
<name>A0A1G8A9B2_9ACTN</name>
<accession>A0A1G8A9B2</accession>
<evidence type="ECO:0000256" key="1">
    <source>
        <dbReference type="SAM" id="MobiDB-lite"/>
    </source>
</evidence>
<sequence>MRKTSALLGLLAAAALTLPAAPAFGAAPAKAAFLAPDTDCTSSLGAVTVPGKLVVPNGATCTLIGTVVLGGVEVRIDSTLNASGVSVAAGVLASQHRLVSITANSTVQGSIKAVKGGGVTVTDSSAFGGLEITENTARPGLTRAVSDNGGILVAKNQGGATVHSSRANANLMVEENYGGTTSVHSNVAGDNLSVNKNLGGTDIVNNSSNDNINCSDNVPAPTGSGNVGGADGAGSKTGQCAAL</sequence>
<organism evidence="3 4">
    <name type="scientific">Sinosporangium album</name>
    <dbReference type="NCBI Taxonomy" id="504805"/>
    <lineage>
        <taxon>Bacteria</taxon>
        <taxon>Bacillati</taxon>
        <taxon>Actinomycetota</taxon>
        <taxon>Actinomycetes</taxon>
        <taxon>Streptosporangiales</taxon>
        <taxon>Streptosporangiaceae</taxon>
        <taxon>Sinosporangium</taxon>
    </lineage>
</organism>
<reference evidence="3 4" key="1">
    <citation type="submission" date="2016-10" db="EMBL/GenBank/DDBJ databases">
        <authorList>
            <person name="de Groot N.N."/>
        </authorList>
    </citation>
    <scope>NUCLEOTIDE SEQUENCE [LARGE SCALE GENOMIC DNA]</scope>
    <source>
        <strain evidence="3 4">CPCC 201354</strain>
    </source>
</reference>
<gene>
    <name evidence="3" type="ORF">SAMN05421505_11266</name>
</gene>
<dbReference type="Proteomes" id="UP000198923">
    <property type="component" value="Unassembled WGS sequence"/>
</dbReference>